<evidence type="ECO:0000256" key="4">
    <source>
        <dbReference type="ARBA" id="ARBA00022989"/>
    </source>
</evidence>
<dbReference type="Proteomes" id="UP000254070">
    <property type="component" value="Unassembled WGS sequence"/>
</dbReference>
<keyword evidence="3 6" id="KW-0812">Transmembrane</keyword>
<dbReference type="InterPro" id="IPR002797">
    <property type="entry name" value="Polysacc_synth"/>
</dbReference>
<feature type="transmembrane region" description="Helical" evidence="6">
    <location>
        <begin position="122"/>
        <end position="140"/>
    </location>
</feature>
<comment type="subcellular location">
    <subcellularLocation>
        <location evidence="1">Cell membrane</location>
        <topology evidence="1">Multi-pass membrane protein</topology>
    </subcellularLocation>
</comment>
<dbReference type="InterPro" id="IPR050833">
    <property type="entry name" value="Poly_Biosynth_Transport"/>
</dbReference>
<dbReference type="AlphaFoldDB" id="A0A377KHG4"/>
<evidence type="ECO:0000256" key="2">
    <source>
        <dbReference type="ARBA" id="ARBA00022475"/>
    </source>
</evidence>
<evidence type="ECO:0000313" key="8">
    <source>
        <dbReference type="Proteomes" id="UP000254070"/>
    </source>
</evidence>
<evidence type="ECO:0000256" key="3">
    <source>
        <dbReference type="ARBA" id="ARBA00022692"/>
    </source>
</evidence>
<dbReference type="InterPro" id="IPR024923">
    <property type="entry name" value="PG_synth_SpoVB"/>
</dbReference>
<evidence type="ECO:0000256" key="1">
    <source>
        <dbReference type="ARBA" id="ARBA00004651"/>
    </source>
</evidence>
<keyword evidence="5 6" id="KW-0472">Membrane</keyword>
<dbReference type="PANTHER" id="PTHR30250:SF29">
    <property type="entry name" value="POLYSACCHARIDE BIOSYNTHESIS PROTEIN C-TERMINAL DOMAIN-CONTAINING PROTEIN"/>
    <property type="match status" value="1"/>
</dbReference>
<feature type="transmembrane region" description="Helical" evidence="6">
    <location>
        <begin position="414"/>
        <end position="432"/>
    </location>
</feature>
<dbReference type="EMBL" id="UGIF01000002">
    <property type="protein sequence ID" value="STP28640.1"/>
    <property type="molecule type" value="Genomic_DNA"/>
</dbReference>
<accession>A0A377KHG4</accession>
<evidence type="ECO:0000313" key="7">
    <source>
        <dbReference type="EMBL" id="STP28640.1"/>
    </source>
</evidence>
<feature type="transmembrane region" description="Helical" evidence="6">
    <location>
        <begin position="483"/>
        <end position="505"/>
    </location>
</feature>
<feature type="transmembrane region" description="Helical" evidence="6">
    <location>
        <begin position="327"/>
        <end position="348"/>
    </location>
</feature>
<feature type="transmembrane region" description="Helical" evidence="6">
    <location>
        <begin position="286"/>
        <end position="306"/>
    </location>
</feature>
<feature type="transmembrane region" description="Helical" evidence="6">
    <location>
        <begin position="88"/>
        <end position="110"/>
    </location>
</feature>
<gene>
    <name evidence="7" type="primary">ytgP_2</name>
    <name evidence="7" type="ORF">NCTC8129_00808</name>
</gene>
<feature type="transmembrane region" description="Helical" evidence="6">
    <location>
        <begin position="452"/>
        <end position="477"/>
    </location>
</feature>
<sequence>MDHKEMRKVMQGAFVLTLASFIAKVLSALYRIPLQNLVGDEGFYVYQQVYPIYGIAMTLALSGLPQFISKYVAERKDPLQRKAALQKLYPLVFWTGVLLWLFTFSFSRWIAFMMGDLQLKPLIQIVSFTFLLMPGLSFYRGNFQGRFLMEPTAVSQVIEQFVRVSIIVCSALAFRMLGWNVYQTGTAAMSGAVLGGLCAYGVLHYYEQKIHGGALSFRHFSIFNRPPKPLIRRFFIEGGLVSIYSGLLIFFQLIDSFFVKNALEVYGLTEQSAKIAKGVYDRGQPLVQLGLVIATALSATFLPALTRYLMSSVPSQFLKTAKIYLRLTTALALAASVGLAMLLPYINYALFKDYAGNAALVLFVFSIALTAVIQAYQSIAQSKNSFRPSLKGAGWGLLAKALATPLLTGRLGTVGASLSTLLGLAVTLWYFVHTEKADINSFWKERKFGKKLIQCLSWMILSLFLYYGLLMLVFGPIQHRSTAFLVSLVGVIIGAFVFVNAVIWTRLFTVREWLMLPFGKKILRITNNLKSEEKPCD</sequence>
<feature type="transmembrane region" description="Helical" evidence="6">
    <location>
        <begin position="354"/>
        <end position="376"/>
    </location>
</feature>
<dbReference type="GO" id="GO:0005886">
    <property type="term" value="C:plasma membrane"/>
    <property type="evidence" value="ECO:0007669"/>
    <property type="project" value="UniProtKB-SubCell"/>
</dbReference>
<organism evidence="7 8">
    <name type="scientific">Enterococcus durans</name>
    <dbReference type="NCBI Taxonomy" id="53345"/>
    <lineage>
        <taxon>Bacteria</taxon>
        <taxon>Bacillati</taxon>
        <taxon>Bacillota</taxon>
        <taxon>Bacilli</taxon>
        <taxon>Lactobacillales</taxon>
        <taxon>Enterococcaceae</taxon>
        <taxon>Enterococcus</taxon>
    </lineage>
</organism>
<evidence type="ECO:0000256" key="6">
    <source>
        <dbReference type="SAM" id="Phobius"/>
    </source>
</evidence>
<evidence type="ECO:0000256" key="5">
    <source>
        <dbReference type="ARBA" id="ARBA00023136"/>
    </source>
</evidence>
<dbReference type="CDD" id="cd13124">
    <property type="entry name" value="MATE_SpoVB_like"/>
    <property type="match status" value="1"/>
</dbReference>
<dbReference type="PANTHER" id="PTHR30250">
    <property type="entry name" value="PST FAMILY PREDICTED COLANIC ACID TRANSPORTER"/>
    <property type="match status" value="1"/>
</dbReference>
<reference evidence="7 8" key="1">
    <citation type="submission" date="2018-06" db="EMBL/GenBank/DDBJ databases">
        <authorList>
            <consortium name="Pathogen Informatics"/>
            <person name="Doyle S."/>
        </authorList>
    </citation>
    <scope>NUCLEOTIDE SEQUENCE [LARGE SCALE GENOMIC DNA]</scope>
    <source>
        <strain evidence="7 8">NCTC8129</strain>
    </source>
</reference>
<dbReference type="Pfam" id="PF01943">
    <property type="entry name" value="Polysacc_synt"/>
    <property type="match status" value="1"/>
</dbReference>
<protein>
    <submittedName>
        <fullName evidence="7">Polysaccharide biosynthesis family protein</fullName>
    </submittedName>
</protein>
<name>A0A377KHG4_9ENTE</name>
<keyword evidence="2" id="KW-1003">Cell membrane</keyword>
<feature type="transmembrane region" description="Helical" evidence="6">
    <location>
        <begin position="234"/>
        <end position="254"/>
    </location>
</feature>
<feature type="transmembrane region" description="Helical" evidence="6">
    <location>
        <begin position="12"/>
        <end position="30"/>
    </location>
</feature>
<feature type="transmembrane region" description="Helical" evidence="6">
    <location>
        <begin position="188"/>
        <end position="206"/>
    </location>
</feature>
<keyword evidence="4 6" id="KW-1133">Transmembrane helix</keyword>
<proteinExistence type="predicted"/>
<feature type="transmembrane region" description="Helical" evidence="6">
    <location>
        <begin position="50"/>
        <end position="68"/>
    </location>
</feature>